<name>A0A1Z3HIM0_9CYAN</name>
<dbReference type="KEGG" id="hhg:XM38_010710"/>
<dbReference type="Proteomes" id="UP000191901">
    <property type="component" value="Chromosome"/>
</dbReference>
<protein>
    <submittedName>
        <fullName evidence="1">Uncharacterized protein</fullName>
    </submittedName>
</protein>
<evidence type="ECO:0000313" key="2">
    <source>
        <dbReference type="Proteomes" id="UP000191901"/>
    </source>
</evidence>
<gene>
    <name evidence="1" type="ORF">XM38_010710</name>
</gene>
<organism evidence="1 2">
    <name type="scientific">Halomicronema hongdechloris C2206</name>
    <dbReference type="NCBI Taxonomy" id="1641165"/>
    <lineage>
        <taxon>Bacteria</taxon>
        <taxon>Bacillati</taxon>
        <taxon>Cyanobacteriota</taxon>
        <taxon>Cyanophyceae</taxon>
        <taxon>Nodosilineales</taxon>
        <taxon>Nodosilineaceae</taxon>
        <taxon>Halomicronema</taxon>
    </lineage>
</organism>
<reference evidence="1 2" key="1">
    <citation type="journal article" date="2016" name="Biochim. Biophys. Acta">
        <title>Characterization of red-shifted phycobilisomes isolated from the chlorophyll f-containing cyanobacterium Halomicronema hongdechloris.</title>
        <authorList>
            <person name="Li Y."/>
            <person name="Lin Y."/>
            <person name="Garvey C.J."/>
            <person name="Birch D."/>
            <person name="Corkery R.W."/>
            <person name="Loughlin P.C."/>
            <person name="Scheer H."/>
            <person name="Willows R.D."/>
            <person name="Chen M."/>
        </authorList>
    </citation>
    <scope>NUCLEOTIDE SEQUENCE [LARGE SCALE GENOMIC DNA]</scope>
    <source>
        <strain evidence="1 2">C2206</strain>
    </source>
</reference>
<proteinExistence type="predicted"/>
<dbReference type="AlphaFoldDB" id="A0A1Z3HIM0"/>
<accession>A0A1Z3HIM0</accession>
<dbReference type="EMBL" id="CP021983">
    <property type="protein sequence ID" value="ASC70141.1"/>
    <property type="molecule type" value="Genomic_DNA"/>
</dbReference>
<keyword evidence="2" id="KW-1185">Reference proteome</keyword>
<evidence type="ECO:0000313" key="1">
    <source>
        <dbReference type="EMBL" id="ASC70141.1"/>
    </source>
</evidence>
<sequence length="91" mass="9895">MAAVNPPGVPSFRSHGHKPIIIKLMSPSPPPKARVPLLRNQRRYRPEHKNCIDQDCPVCLPHTFRAANSPGKAIALSGMAPLVPTPTFVTP</sequence>